<dbReference type="Gene3D" id="3.20.20.190">
    <property type="entry name" value="Phosphatidylinositol (PI) phosphodiesterase"/>
    <property type="match status" value="1"/>
</dbReference>
<dbReference type="CDD" id="cd08572">
    <property type="entry name" value="GDPD_GDE5_like"/>
    <property type="match status" value="1"/>
</dbReference>
<dbReference type="GO" id="GO:0046475">
    <property type="term" value="P:glycerophospholipid catabolic process"/>
    <property type="evidence" value="ECO:0007669"/>
    <property type="project" value="TreeGrafter"/>
</dbReference>
<accession>B0ET68</accession>
<dbReference type="Pfam" id="PF03009">
    <property type="entry name" value="GDPD"/>
    <property type="match status" value="1"/>
</dbReference>
<organism evidence="4">
    <name type="scientific">Entamoeba dispar (strain ATCC PRA-260 / SAW760)</name>
    <dbReference type="NCBI Taxonomy" id="370354"/>
    <lineage>
        <taxon>Eukaryota</taxon>
        <taxon>Amoebozoa</taxon>
        <taxon>Evosea</taxon>
        <taxon>Archamoebae</taxon>
        <taxon>Mastigamoebida</taxon>
        <taxon>Entamoebidae</taxon>
        <taxon>Entamoeba</taxon>
    </lineage>
</organism>
<evidence type="ECO:0000256" key="1">
    <source>
        <dbReference type="ARBA" id="ARBA00022801"/>
    </source>
</evidence>
<dbReference type="GeneID" id="5886468"/>
<evidence type="ECO:0000313" key="3">
    <source>
        <dbReference type="EMBL" id="EDR22228.1"/>
    </source>
</evidence>
<dbReference type="SUPFAM" id="SSF51695">
    <property type="entry name" value="PLC-like phosphodiesterases"/>
    <property type="match status" value="1"/>
</dbReference>
<dbReference type="EMBL" id="DS550779">
    <property type="protein sequence ID" value="EDR22228.1"/>
    <property type="molecule type" value="Genomic_DNA"/>
</dbReference>
<keyword evidence="4" id="KW-1185">Reference proteome</keyword>
<feature type="domain" description="GP-PDE" evidence="2">
    <location>
        <begin position="135"/>
        <end position="488"/>
    </location>
</feature>
<proteinExistence type="predicted"/>
<sequence>MSSWSPCLQKGWELRLWFGDITESGYSNIYLDNIKEPFELEVLSEKGCVNNEKNHIQVRANEKTDFNLEIKLLTTKGKILIGKVVFITEEFVEYGHLFRPVICEGKKVGKLEVGYILFNAFKSEVDEPIHIDLKNKIISHRGFGATNRNIIKNSVVIENTLNAFFTSSRHHTDFIEFDVQLTLDKIPIIHHDFWLQLKTTDFLGHPQVIRVPVNKLTYEQIRKLQPIVLDHNYYEEYLKSHKISLHTSTTHPTSVDDSAFVDRLKKQDELELAIAQLLKVDPNSSIYEFKEFDEEGMIKSKKSTKKVSEFQSNFPTLAELLQMVPEEVGFDIEIKYWNCPEEGRILGYMERNEYLNRILQDIFAYGKNRKIFFSSFDPDTIALLNKKQMKYPIAFLTEGKFDNRIVDTRRHSLLNGINFALRHQIMGIVCNAKAILEEPKLVELAHEKGLIVITYGDENDDLEIAKKQYSIGVDSLCTNRVVDIGLQITKTKLN</sequence>
<dbReference type="InterPro" id="IPR017946">
    <property type="entry name" value="PLC-like_Pdiesterase_TIM-brl"/>
</dbReference>
<dbReference type="InterPro" id="IPR030395">
    <property type="entry name" value="GP_PDE_dom"/>
</dbReference>
<dbReference type="OMA" id="EDNQPFC"/>
<dbReference type="Proteomes" id="UP000008076">
    <property type="component" value="Unassembled WGS sequence"/>
</dbReference>
<dbReference type="OrthoDB" id="197419at2759"/>
<evidence type="ECO:0000259" key="2">
    <source>
        <dbReference type="PROSITE" id="PS51704"/>
    </source>
</evidence>
<dbReference type="RefSeq" id="XP_001741271.1">
    <property type="nucleotide sequence ID" value="XM_001741219.1"/>
</dbReference>
<dbReference type="AlphaFoldDB" id="B0ET68"/>
<dbReference type="InterPro" id="IPR051578">
    <property type="entry name" value="GDPD"/>
</dbReference>
<reference evidence="4" key="1">
    <citation type="submission" date="2007-12" db="EMBL/GenBank/DDBJ databases">
        <title>Annotation of Entamoeba dispar SAW760.</title>
        <authorList>
            <person name="Lorenzi H."/>
            <person name="Inman J."/>
            <person name="Schobel S."/>
            <person name="Amedeo P."/>
            <person name="Caler E."/>
        </authorList>
    </citation>
    <scope>NUCLEOTIDE SEQUENCE [LARGE SCALE GENOMIC DNA]</scope>
    <source>
        <strain evidence="4">ATCC PRA-260 / SAW760</strain>
    </source>
</reference>
<protein>
    <recommendedName>
        <fullName evidence="2">GP-PDE domain-containing protein</fullName>
    </recommendedName>
</protein>
<dbReference type="PANTHER" id="PTHR22958:SF1">
    <property type="entry name" value="GLYCEROPHOSPHOCHOLINE PHOSPHODIESTERASE GPCPD1"/>
    <property type="match status" value="1"/>
</dbReference>
<dbReference type="PROSITE" id="PS51704">
    <property type="entry name" value="GP_PDE"/>
    <property type="match status" value="1"/>
</dbReference>
<keyword evidence="1" id="KW-0378">Hydrolase</keyword>
<evidence type="ECO:0000313" key="4">
    <source>
        <dbReference type="Proteomes" id="UP000008076"/>
    </source>
</evidence>
<dbReference type="VEuPathDB" id="AmoebaDB:EDI_202210"/>
<name>B0ET68_ENTDS</name>
<dbReference type="PANTHER" id="PTHR22958">
    <property type="entry name" value="GLYCEROPHOSPHORYL DIESTER PHOSPHODIESTERASE"/>
    <property type="match status" value="1"/>
</dbReference>
<dbReference type="KEGG" id="edi:EDI_202210"/>
<dbReference type="GO" id="GO:0008081">
    <property type="term" value="F:phosphoric diester hydrolase activity"/>
    <property type="evidence" value="ECO:0007669"/>
    <property type="project" value="InterPro"/>
</dbReference>
<dbReference type="eggNOG" id="KOG2421">
    <property type="taxonomic scope" value="Eukaryota"/>
</dbReference>
<gene>
    <name evidence="3" type="ORF">EDI_202210</name>
</gene>